<dbReference type="OrthoDB" id="21513at2759"/>
<dbReference type="HOGENOM" id="CLU_837242_0_0_1"/>
<dbReference type="KEGG" id="ttt:THITE_2131815"/>
<keyword evidence="3" id="KW-1185">Reference proteome</keyword>
<feature type="region of interest" description="Disordered" evidence="1">
    <location>
        <begin position="105"/>
        <end position="138"/>
    </location>
</feature>
<dbReference type="GO" id="GO:0006368">
    <property type="term" value="P:transcription elongation by RNA polymerase II"/>
    <property type="evidence" value="ECO:0007669"/>
    <property type="project" value="InterPro"/>
</dbReference>
<evidence type="ECO:0000313" key="2">
    <source>
        <dbReference type="EMBL" id="AEO70337.1"/>
    </source>
</evidence>
<dbReference type="Proteomes" id="UP000008181">
    <property type="component" value="Chromosome 5"/>
</dbReference>
<dbReference type="GO" id="GO:0070449">
    <property type="term" value="C:elongin complex"/>
    <property type="evidence" value="ECO:0007669"/>
    <property type="project" value="InterPro"/>
</dbReference>
<reference evidence="2 3" key="1">
    <citation type="journal article" date="2011" name="Nat. Biotechnol.">
        <title>Comparative genomic analysis of the thermophilic biomass-degrading fungi Myceliophthora thermophila and Thielavia terrestris.</title>
        <authorList>
            <person name="Berka R.M."/>
            <person name="Grigoriev I.V."/>
            <person name="Otillar R."/>
            <person name="Salamov A."/>
            <person name="Grimwood J."/>
            <person name="Reid I."/>
            <person name="Ishmael N."/>
            <person name="John T."/>
            <person name="Darmond C."/>
            <person name="Moisan M.-C."/>
            <person name="Henrissat B."/>
            <person name="Coutinho P.M."/>
            <person name="Lombard V."/>
            <person name="Natvig D.O."/>
            <person name="Lindquist E."/>
            <person name="Schmutz J."/>
            <person name="Lucas S."/>
            <person name="Harris P."/>
            <person name="Powlowski J."/>
            <person name="Bellemare A."/>
            <person name="Taylor D."/>
            <person name="Butler G."/>
            <person name="de Vries R.P."/>
            <person name="Allijn I.E."/>
            <person name="van den Brink J."/>
            <person name="Ushinsky S."/>
            <person name="Storms R."/>
            <person name="Powell A.J."/>
            <person name="Paulsen I.T."/>
            <person name="Elbourne L.D.H."/>
            <person name="Baker S.E."/>
            <person name="Magnuson J."/>
            <person name="LaBoissiere S."/>
            <person name="Clutterbuck A.J."/>
            <person name="Martinez D."/>
            <person name="Wogulis M."/>
            <person name="de Leon A.L."/>
            <person name="Rey M.W."/>
            <person name="Tsang A."/>
        </authorList>
    </citation>
    <scope>NUCLEOTIDE SEQUENCE [LARGE SCALE GENOMIC DNA]</scope>
    <source>
        <strain evidence="3">ATCC 38088 / NRRL 8126</strain>
    </source>
</reference>
<feature type="region of interest" description="Disordered" evidence="1">
    <location>
        <begin position="167"/>
        <end position="193"/>
    </location>
</feature>
<dbReference type="PANTHER" id="PTHR47543">
    <property type="entry name" value="OS08G0169600 PROTEIN"/>
    <property type="match status" value="1"/>
</dbReference>
<proteinExistence type="predicted"/>
<sequence length="332" mass="36704">MALSVVMQHVTAITDLGNMAPQYTRQILRAVKSAEHLRTLELNSDDIYDETAEHWKRLINRDFPILSARHNLTPKDPRSWHKVYAAYKKLDDEEVAVATAKLSQSLATKQEEQDSRRSTIVSANQLPRPRKRNLLAEPPGKQNWFKKARKDLIRDATYRKHVAFGGADSRIKNPSKAVTTEARKRRQPEPAAPVIRAPRPMAAKNRLKRTIIDSDDLVDAMENQNDQILDDDDLFGDDLFGDHLIGKPEDKPATSTSAPAKSKSSLPSVSAPKQLPGPRRPQLLYAAPASNSVVRRVSVPSSAGPAAAAAAAARSPPAPEPDSPPRKRLRPS</sequence>
<evidence type="ECO:0000256" key="1">
    <source>
        <dbReference type="SAM" id="MobiDB-lite"/>
    </source>
</evidence>
<dbReference type="STRING" id="578455.G2RF54"/>
<evidence type="ECO:0008006" key="4">
    <source>
        <dbReference type="Google" id="ProtNLM"/>
    </source>
</evidence>
<protein>
    <recommendedName>
        <fullName evidence="4">Elongin-A</fullName>
    </recommendedName>
</protein>
<dbReference type="GeneID" id="11522782"/>
<organism evidence="2 3">
    <name type="scientific">Thermothielavioides terrestris (strain ATCC 38088 / NRRL 8126)</name>
    <name type="common">Thielavia terrestris</name>
    <dbReference type="NCBI Taxonomy" id="578455"/>
    <lineage>
        <taxon>Eukaryota</taxon>
        <taxon>Fungi</taxon>
        <taxon>Dikarya</taxon>
        <taxon>Ascomycota</taxon>
        <taxon>Pezizomycotina</taxon>
        <taxon>Sordariomycetes</taxon>
        <taxon>Sordariomycetidae</taxon>
        <taxon>Sordariales</taxon>
        <taxon>Chaetomiaceae</taxon>
        <taxon>Thermothielavioides</taxon>
        <taxon>Thermothielavioides terrestris</taxon>
    </lineage>
</organism>
<feature type="region of interest" description="Disordered" evidence="1">
    <location>
        <begin position="240"/>
        <end position="332"/>
    </location>
</feature>
<dbReference type="eggNOG" id="ENOG502SF7P">
    <property type="taxonomic scope" value="Eukaryota"/>
</dbReference>
<dbReference type="EMBL" id="CP003013">
    <property type="protein sequence ID" value="AEO70337.1"/>
    <property type="molecule type" value="Genomic_DNA"/>
</dbReference>
<dbReference type="Gene3D" id="6.10.250.3180">
    <property type="match status" value="1"/>
</dbReference>
<dbReference type="AlphaFoldDB" id="G2RF54"/>
<accession>G2RF54</accession>
<name>G2RF54_THETT</name>
<feature type="compositionally biased region" description="Basic and acidic residues" evidence="1">
    <location>
        <begin position="240"/>
        <end position="252"/>
    </location>
</feature>
<evidence type="ECO:0000313" key="3">
    <source>
        <dbReference type="Proteomes" id="UP000008181"/>
    </source>
</evidence>
<feature type="compositionally biased region" description="Low complexity" evidence="1">
    <location>
        <begin position="253"/>
        <end position="273"/>
    </location>
</feature>
<dbReference type="RefSeq" id="XP_003656673.1">
    <property type="nucleotide sequence ID" value="XM_003656625.1"/>
</dbReference>
<dbReference type="PANTHER" id="PTHR47543:SF2">
    <property type="entry name" value="RNA POLYMERASE II TRANSCRIPTION FACTOR SIII SUBUNIT A"/>
    <property type="match status" value="1"/>
</dbReference>
<dbReference type="InterPro" id="IPR010684">
    <property type="entry name" value="RNA_pol_II_trans_fac_SIII_A"/>
</dbReference>
<dbReference type="Pfam" id="PF06881">
    <property type="entry name" value="Elongin_A"/>
    <property type="match status" value="1"/>
</dbReference>
<gene>
    <name evidence="2" type="ORF">THITE_2131815</name>
</gene>
<feature type="compositionally biased region" description="Low complexity" evidence="1">
    <location>
        <begin position="286"/>
        <end position="315"/>
    </location>
</feature>